<sequence>MSRRTEMLGYHPKVDEDVSPRARAQRDMQSRLNLLLSEVDFKDKVVLDLGCSGGYFSLSLAKYAKKVIAVDGDEEIIKRNVMEAARLGINNVEFVCAEITPDLVNSVQKVDVAVFMSVLHHMMGASGIYDWCVPSGQKNISLLLGAIRNNAETFVFEMGESVSQKENWEILLKKVVPNLDDWIVSEVFGASFSVVKRLPGVAYKRWPFSRFNSLGGWAQKTKIGRVFCHQTGIDRRDFRTIYVGVR</sequence>
<evidence type="ECO:0000313" key="3">
    <source>
        <dbReference type="Proteomes" id="UP000243518"/>
    </source>
</evidence>
<dbReference type="InterPro" id="IPR029063">
    <property type="entry name" value="SAM-dependent_MTases_sf"/>
</dbReference>
<dbReference type="AlphaFoldDB" id="A0AAQ1JRH6"/>
<dbReference type="RefSeq" id="WP_088277624.1">
    <property type="nucleotide sequence ID" value="NZ_FNVE01000016.1"/>
</dbReference>
<dbReference type="Proteomes" id="UP000243518">
    <property type="component" value="Unassembled WGS sequence"/>
</dbReference>
<evidence type="ECO:0000313" key="2">
    <source>
        <dbReference type="EMBL" id="SEG69610.1"/>
    </source>
</evidence>
<name>A0AAQ1JRH6_9GAMM</name>
<keyword evidence="3" id="KW-1185">Reference proteome</keyword>
<keyword evidence="2" id="KW-0808">Transferase</keyword>
<dbReference type="InterPro" id="IPR025714">
    <property type="entry name" value="Methyltranfer_dom"/>
</dbReference>
<dbReference type="GO" id="GO:0032259">
    <property type="term" value="P:methylation"/>
    <property type="evidence" value="ECO:0007669"/>
    <property type="project" value="UniProtKB-KW"/>
</dbReference>
<protein>
    <submittedName>
        <fullName evidence="2">Methyltransferase domain-containing protein</fullName>
    </submittedName>
</protein>
<dbReference type="CDD" id="cd02440">
    <property type="entry name" value="AdoMet_MTases"/>
    <property type="match status" value="1"/>
</dbReference>
<dbReference type="SUPFAM" id="SSF53335">
    <property type="entry name" value="S-adenosyl-L-methionine-dependent methyltransferases"/>
    <property type="match status" value="1"/>
</dbReference>
<dbReference type="Gene3D" id="3.40.50.150">
    <property type="entry name" value="Vaccinia Virus protein VP39"/>
    <property type="match status" value="1"/>
</dbReference>
<dbReference type="EMBL" id="FNVE01000016">
    <property type="protein sequence ID" value="SEG69610.1"/>
    <property type="molecule type" value="Genomic_DNA"/>
</dbReference>
<evidence type="ECO:0000259" key="1">
    <source>
        <dbReference type="Pfam" id="PF13847"/>
    </source>
</evidence>
<comment type="caution">
    <text evidence="2">The sequence shown here is derived from an EMBL/GenBank/DDBJ whole genome shotgun (WGS) entry which is preliminary data.</text>
</comment>
<proteinExistence type="predicted"/>
<dbReference type="GO" id="GO:0008168">
    <property type="term" value="F:methyltransferase activity"/>
    <property type="evidence" value="ECO:0007669"/>
    <property type="project" value="UniProtKB-KW"/>
</dbReference>
<dbReference type="Pfam" id="PF13847">
    <property type="entry name" value="Methyltransf_31"/>
    <property type="match status" value="1"/>
</dbReference>
<gene>
    <name evidence="2" type="ORF">SAMN05216586_11618</name>
</gene>
<keyword evidence="2" id="KW-0489">Methyltransferase</keyword>
<feature type="domain" description="Methyltransferase" evidence="1">
    <location>
        <begin position="42"/>
        <end position="129"/>
    </location>
</feature>
<accession>A0AAQ1JRH6</accession>
<reference evidence="2 3" key="1">
    <citation type="submission" date="2016-10" db="EMBL/GenBank/DDBJ databases">
        <authorList>
            <person name="Varghese N."/>
            <person name="Submissions S."/>
        </authorList>
    </citation>
    <scope>NUCLEOTIDE SEQUENCE [LARGE SCALE GENOMIC DNA]</scope>
    <source>
        <strain evidence="2 3">CECT 8317</strain>
    </source>
</reference>
<organism evidence="2 3">
    <name type="scientific">Halopseudomonas aestusnigri</name>
    <dbReference type="NCBI Taxonomy" id="857252"/>
    <lineage>
        <taxon>Bacteria</taxon>
        <taxon>Pseudomonadati</taxon>
        <taxon>Pseudomonadota</taxon>
        <taxon>Gammaproteobacteria</taxon>
        <taxon>Pseudomonadales</taxon>
        <taxon>Pseudomonadaceae</taxon>
        <taxon>Halopseudomonas</taxon>
    </lineage>
</organism>